<feature type="region of interest" description="Disordered" evidence="1">
    <location>
        <begin position="238"/>
        <end position="257"/>
    </location>
</feature>
<proteinExistence type="predicted"/>
<evidence type="ECO:0000256" key="1">
    <source>
        <dbReference type="SAM" id="MobiDB-lite"/>
    </source>
</evidence>
<keyword evidence="3" id="KW-1185">Reference proteome</keyword>
<organism evidence="2 3">
    <name type="scientific">Corchorus capsularis</name>
    <name type="common">Jute</name>
    <dbReference type="NCBI Taxonomy" id="210143"/>
    <lineage>
        <taxon>Eukaryota</taxon>
        <taxon>Viridiplantae</taxon>
        <taxon>Streptophyta</taxon>
        <taxon>Embryophyta</taxon>
        <taxon>Tracheophyta</taxon>
        <taxon>Spermatophyta</taxon>
        <taxon>Magnoliopsida</taxon>
        <taxon>eudicotyledons</taxon>
        <taxon>Gunneridae</taxon>
        <taxon>Pentapetalae</taxon>
        <taxon>rosids</taxon>
        <taxon>malvids</taxon>
        <taxon>Malvales</taxon>
        <taxon>Malvaceae</taxon>
        <taxon>Grewioideae</taxon>
        <taxon>Apeibeae</taxon>
        <taxon>Corchorus</taxon>
    </lineage>
</organism>
<protein>
    <recommendedName>
        <fullName evidence="4">Protein POLYCHOME-like</fullName>
    </recommendedName>
</protein>
<evidence type="ECO:0000313" key="3">
    <source>
        <dbReference type="Proteomes" id="UP000188268"/>
    </source>
</evidence>
<evidence type="ECO:0008006" key="4">
    <source>
        <dbReference type="Google" id="ProtNLM"/>
    </source>
</evidence>
<dbReference type="AlphaFoldDB" id="A0A1R3GH13"/>
<dbReference type="GO" id="GO:0005634">
    <property type="term" value="C:nucleus"/>
    <property type="evidence" value="ECO:0007669"/>
    <property type="project" value="InterPro"/>
</dbReference>
<dbReference type="PANTHER" id="PTHR35119:SF1">
    <property type="entry name" value="PROTEIN POLYCHOME"/>
    <property type="match status" value="1"/>
</dbReference>
<dbReference type="EMBL" id="AWWV01014367">
    <property type="protein sequence ID" value="OMO57366.1"/>
    <property type="molecule type" value="Genomic_DNA"/>
</dbReference>
<dbReference type="GO" id="GO:0051783">
    <property type="term" value="P:regulation of nuclear division"/>
    <property type="evidence" value="ECO:0007669"/>
    <property type="project" value="InterPro"/>
</dbReference>
<dbReference type="Gramene" id="OMO57366">
    <property type="protein sequence ID" value="OMO57366"/>
    <property type="gene ID" value="CCACVL1_25801"/>
</dbReference>
<reference evidence="2 3" key="1">
    <citation type="submission" date="2013-09" db="EMBL/GenBank/DDBJ databases">
        <title>Corchorus capsularis genome sequencing.</title>
        <authorList>
            <person name="Alam M."/>
            <person name="Haque M.S."/>
            <person name="Islam M.S."/>
            <person name="Emdad E.M."/>
            <person name="Islam M.M."/>
            <person name="Ahmed B."/>
            <person name="Halim A."/>
            <person name="Hossen Q.M.M."/>
            <person name="Hossain M.Z."/>
            <person name="Ahmed R."/>
            <person name="Khan M.M."/>
            <person name="Islam R."/>
            <person name="Rashid M.M."/>
            <person name="Khan S.A."/>
            <person name="Rahman M.S."/>
            <person name="Alam M."/>
        </authorList>
    </citation>
    <scope>NUCLEOTIDE SEQUENCE [LARGE SCALE GENOMIC DNA]</scope>
    <source>
        <strain evidence="3">cv. CVL-1</strain>
        <tissue evidence="2">Whole seedling</tissue>
    </source>
</reference>
<dbReference type="PANTHER" id="PTHR35119">
    <property type="entry name" value="PROTEIN POLYCHOME"/>
    <property type="match status" value="1"/>
</dbReference>
<dbReference type="Proteomes" id="UP000188268">
    <property type="component" value="Unassembled WGS sequence"/>
</dbReference>
<dbReference type="STRING" id="210143.A0A1R3GH13"/>
<dbReference type="OrthoDB" id="1916775at2759"/>
<sequence>MALGRDRLIRPPVDLAEVFLRGRVGGRLTPEARELLGGPPVQQPVTNRPEGVGATTTTAARVGGLRRGGGSFGTPRSTIRRARYTPARGRENTAATAISMGRGRGRATGSSLPSWYPRTPLRDITAISRAIERRRARLGEREGDGQIPETPIAQAERVLDSDVSSSAPLEHNFCTPAAATTKRKPCPPSIHNVSKILLNVAKQNAEESEFLTPQKKLLNSIDTVEKAVREELQRIKRTPSARKEERQMKVRTLMSMR</sequence>
<gene>
    <name evidence="2" type="ORF">CCACVL1_25801</name>
</gene>
<dbReference type="InterPro" id="IPR034590">
    <property type="entry name" value="POLYCHOME/GIG1"/>
</dbReference>
<accession>A0A1R3GH13</accession>
<dbReference type="OMA" id="AENDGQH"/>
<name>A0A1R3GH13_COCAP</name>
<comment type="caution">
    <text evidence="2">The sequence shown here is derived from an EMBL/GenBank/DDBJ whole genome shotgun (WGS) entry which is preliminary data.</text>
</comment>
<evidence type="ECO:0000313" key="2">
    <source>
        <dbReference type="EMBL" id="OMO57366.1"/>
    </source>
</evidence>